<dbReference type="SUPFAM" id="SSF51197">
    <property type="entry name" value="Clavaminate synthase-like"/>
    <property type="match status" value="1"/>
</dbReference>
<evidence type="ECO:0000313" key="3">
    <source>
        <dbReference type="Proteomes" id="UP001234178"/>
    </source>
</evidence>
<dbReference type="PROSITE" id="PS51183">
    <property type="entry name" value="JMJN"/>
    <property type="match status" value="1"/>
</dbReference>
<proteinExistence type="predicted"/>
<dbReference type="EMBL" id="JAOYFB010000036">
    <property type="protein sequence ID" value="KAK4021610.1"/>
    <property type="molecule type" value="Genomic_DNA"/>
</dbReference>
<sequence>MCHLYDIIVRDDAVIRIHIRTKDGTQMHVVHAERKPLFTAEEFRDVHNPDNMMPDINTRQLLLGHTMSFTGWHTKNVNLPSINYHLSGKPKYWVVVAEKHGELLKAFFRKSIPSFYEKCRSAELYVAVQLYEEHIYTNCLQRKTWQHSSAGLDGFERLCSIRILEHNGVNLTPSSKEFRDFKTFVAPAFKKYAQKCGAVRITPPAIPDHSLDIQVLLKEMVPPHSQKLKIDGFGGM</sequence>
<feature type="domain" description="JmjN" evidence="1">
    <location>
        <begin position="168"/>
        <end position="210"/>
    </location>
</feature>
<dbReference type="Proteomes" id="UP001234178">
    <property type="component" value="Unassembled WGS sequence"/>
</dbReference>
<name>A0ABR0A9D7_9CRUS</name>
<dbReference type="InterPro" id="IPR003347">
    <property type="entry name" value="JmjC_dom"/>
</dbReference>
<protein>
    <recommendedName>
        <fullName evidence="1">JmjN domain-containing protein</fullName>
    </recommendedName>
</protein>
<dbReference type="PANTHER" id="PTHR10694:SF129">
    <property type="entry name" value="LYSINE-SPECIFIC DEMETHYLASE 4B-RELATED"/>
    <property type="match status" value="1"/>
</dbReference>
<gene>
    <name evidence="2" type="ORF">OUZ56_003521</name>
</gene>
<reference evidence="2 3" key="1">
    <citation type="journal article" date="2023" name="Nucleic Acids Res.">
        <title>The hologenome of Daphnia magna reveals possible DNA methylation and microbiome-mediated evolution of the host genome.</title>
        <authorList>
            <person name="Chaturvedi A."/>
            <person name="Li X."/>
            <person name="Dhandapani V."/>
            <person name="Marshall H."/>
            <person name="Kissane S."/>
            <person name="Cuenca-Cambronero M."/>
            <person name="Asole G."/>
            <person name="Calvet F."/>
            <person name="Ruiz-Romero M."/>
            <person name="Marangio P."/>
            <person name="Guigo R."/>
            <person name="Rago D."/>
            <person name="Mirbahai L."/>
            <person name="Eastwood N."/>
            <person name="Colbourne J.K."/>
            <person name="Zhou J."/>
            <person name="Mallon E."/>
            <person name="Orsini L."/>
        </authorList>
    </citation>
    <scope>NUCLEOTIDE SEQUENCE [LARGE SCALE GENOMIC DNA]</scope>
    <source>
        <strain evidence="2">LRV0_1</strain>
    </source>
</reference>
<organism evidence="2 3">
    <name type="scientific">Daphnia magna</name>
    <dbReference type="NCBI Taxonomy" id="35525"/>
    <lineage>
        <taxon>Eukaryota</taxon>
        <taxon>Metazoa</taxon>
        <taxon>Ecdysozoa</taxon>
        <taxon>Arthropoda</taxon>
        <taxon>Crustacea</taxon>
        <taxon>Branchiopoda</taxon>
        <taxon>Diplostraca</taxon>
        <taxon>Cladocera</taxon>
        <taxon>Anomopoda</taxon>
        <taxon>Daphniidae</taxon>
        <taxon>Daphnia</taxon>
    </lineage>
</organism>
<keyword evidence="3" id="KW-1185">Reference proteome</keyword>
<evidence type="ECO:0000313" key="2">
    <source>
        <dbReference type="EMBL" id="KAK4021610.1"/>
    </source>
</evidence>
<accession>A0ABR0A9D7</accession>
<dbReference type="Gene3D" id="2.60.120.650">
    <property type="entry name" value="Cupin"/>
    <property type="match status" value="1"/>
</dbReference>
<dbReference type="InterPro" id="IPR003349">
    <property type="entry name" value="JmjN"/>
</dbReference>
<comment type="caution">
    <text evidence="2">The sequence shown here is derived from an EMBL/GenBank/DDBJ whole genome shotgun (WGS) entry which is preliminary data.</text>
</comment>
<dbReference type="PANTHER" id="PTHR10694">
    <property type="entry name" value="LYSINE-SPECIFIC DEMETHYLASE"/>
    <property type="match status" value="1"/>
</dbReference>
<evidence type="ECO:0000259" key="1">
    <source>
        <dbReference type="PROSITE" id="PS51183"/>
    </source>
</evidence>
<dbReference type="Pfam" id="PF02373">
    <property type="entry name" value="JmjC"/>
    <property type="match status" value="1"/>
</dbReference>